<accession>A0ABR2KJQ2</accession>
<protein>
    <recommendedName>
        <fullName evidence="3">MULE transposase domain-containing protein</fullName>
    </recommendedName>
</protein>
<organism evidence="1 2">
    <name type="scientific">Tritrichomonas musculus</name>
    <dbReference type="NCBI Taxonomy" id="1915356"/>
    <lineage>
        <taxon>Eukaryota</taxon>
        <taxon>Metamonada</taxon>
        <taxon>Parabasalia</taxon>
        <taxon>Tritrichomonadida</taxon>
        <taxon>Tritrichomonadidae</taxon>
        <taxon>Tritrichomonas</taxon>
    </lineage>
</organism>
<dbReference type="EMBL" id="JAPFFF010000004">
    <property type="protein sequence ID" value="KAK8891345.1"/>
    <property type="molecule type" value="Genomic_DNA"/>
</dbReference>
<dbReference type="Proteomes" id="UP001470230">
    <property type="component" value="Unassembled WGS sequence"/>
</dbReference>
<evidence type="ECO:0000313" key="1">
    <source>
        <dbReference type="EMBL" id="KAK8891345.1"/>
    </source>
</evidence>
<sequence>MLDCTYKVIKYYVTCIVLGISNNTGIPLGFCFGSVEDEELYNLVFDTFYEVTKIDLSTFTIESDQGSGLIASCNKYASGELVSCRCQKDYDMLCEKCNIIFNEIRNKAELNQLEKRLNKIGLTFENKKNFFYLDEQRNRWKEVSMIERGQYRRPSTTNQIECKHGHLNDETPKNNGFIASLYRLIVSLNNQVHQFNRNMNKNHKKVINDVINNSRKNNIENQCDFYNSTQENCECGEVTLYSSMLQLDIPTWLCMQLWMS</sequence>
<gene>
    <name evidence="1" type="ORF">M9Y10_028553</name>
</gene>
<evidence type="ECO:0000313" key="2">
    <source>
        <dbReference type="Proteomes" id="UP001470230"/>
    </source>
</evidence>
<evidence type="ECO:0008006" key="3">
    <source>
        <dbReference type="Google" id="ProtNLM"/>
    </source>
</evidence>
<name>A0ABR2KJQ2_9EUKA</name>
<reference evidence="1 2" key="1">
    <citation type="submission" date="2024-04" db="EMBL/GenBank/DDBJ databases">
        <title>Tritrichomonas musculus Genome.</title>
        <authorList>
            <person name="Alves-Ferreira E."/>
            <person name="Grigg M."/>
            <person name="Lorenzi H."/>
            <person name="Galac M."/>
        </authorList>
    </citation>
    <scope>NUCLEOTIDE SEQUENCE [LARGE SCALE GENOMIC DNA]</scope>
    <source>
        <strain evidence="1 2">EAF2021</strain>
    </source>
</reference>
<keyword evidence="2" id="KW-1185">Reference proteome</keyword>
<comment type="caution">
    <text evidence="1">The sequence shown here is derived from an EMBL/GenBank/DDBJ whole genome shotgun (WGS) entry which is preliminary data.</text>
</comment>
<proteinExistence type="predicted"/>